<evidence type="ECO:0000256" key="2">
    <source>
        <dbReference type="ARBA" id="ARBA00010157"/>
    </source>
</evidence>
<gene>
    <name evidence="10" type="ORF">J3S04_02600</name>
</gene>
<dbReference type="InterPro" id="IPR050545">
    <property type="entry name" value="Mycobact_MmpL"/>
</dbReference>
<evidence type="ECO:0000256" key="1">
    <source>
        <dbReference type="ARBA" id="ARBA00004651"/>
    </source>
</evidence>
<dbReference type="PANTHER" id="PTHR33406">
    <property type="entry name" value="MEMBRANE PROTEIN MJ1562-RELATED"/>
    <property type="match status" value="1"/>
</dbReference>
<dbReference type="SUPFAM" id="SSF82866">
    <property type="entry name" value="Multidrug efflux transporter AcrB transmembrane domain"/>
    <property type="match status" value="1"/>
</dbReference>
<keyword evidence="6 8" id="KW-0472">Membrane</keyword>
<evidence type="ECO:0000256" key="8">
    <source>
        <dbReference type="SAM" id="Phobius"/>
    </source>
</evidence>
<evidence type="ECO:0000259" key="9">
    <source>
        <dbReference type="Pfam" id="PF03176"/>
    </source>
</evidence>
<keyword evidence="3" id="KW-1003">Cell membrane</keyword>
<keyword evidence="11" id="KW-1185">Reference proteome</keyword>
<keyword evidence="4 8" id="KW-0812">Transmembrane</keyword>
<name>A0ABX7RNZ8_9ACTN</name>
<feature type="transmembrane region" description="Helical" evidence="8">
    <location>
        <begin position="26"/>
        <end position="52"/>
    </location>
</feature>
<reference evidence="10 11" key="1">
    <citation type="submission" date="2021-03" db="EMBL/GenBank/DDBJ databases">
        <title>Streptomyces strains.</title>
        <authorList>
            <person name="Lund M.B."/>
            <person name="Toerring T."/>
        </authorList>
    </citation>
    <scope>NUCLEOTIDE SEQUENCE [LARGE SCALE GENOMIC DNA]</scope>
    <source>
        <strain evidence="10 11">KCC S-1010</strain>
    </source>
</reference>
<evidence type="ECO:0000256" key="7">
    <source>
        <dbReference type="SAM" id="MobiDB-lite"/>
    </source>
</evidence>
<dbReference type="RefSeq" id="WP_207555317.1">
    <property type="nucleotide sequence ID" value="NZ_CP071595.1"/>
</dbReference>
<dbReference type="Proteomes" id="UP000671836">
    <property type="component" value="Chromosome"/>
</dbReference>
<feature type="region of interest" description="Disordered" evidence="7">
    <location>
        <begin position="129"/>
        <end position="168"/>
    </location>
</feature>
<proteinExistence type="inferred from homology"/>
<sequence>MAALVPLVIGAVSVVGTTALLRLLTYVMPVSVFAMNLTSALGFGLAVDYGLFLVTRYREELRAGHPVELAVRHTAHRAGRTVAVSACAVALSMSALLVLPLPFLRSMACAGMAVAVFSAATATVLVPPSSRSWAPASTAATRSRCCAGDGRPGRRGRTAPPGGPSPVP</sequence>
<evidence type="ECO:0000313" key="11">
    <source>
        <dbReference type="Proteomes" id="UP000671836"/>
    </source>
</evidence>
<dbReference type="Gene3D" id="1.20.1640.10">
    <property type="entry name" value="Multidrug efflux transporter AcrB transmembrane domain"/>
    <property type="match status" value="1"/>
</dbReference>
<evidence type="ECO:0000313" key="10">
    <source>
        <dbReference type="EMBL" id="QSY49982.1"/>
    </source>
</evidence>
<comment type="subcellular location">
    <subcellularLocation>
        <location evidence="1">Cell membrane</location>
        <topology evidence="1">Multi-pass membrane protein</topology>
    </subcellularLocation>
</comment>
<dbReference type="Pfam" id="PF03176">
    <property type="entry name" value="MMPL"/>
    <property type="match status" value="1"/>
</dbReference>
<evidence type="ECO:0000256" key="6">
    <source>
        <dbReference type="ARBA" id="ARBA00023136"/>
    </source>
</evidence>
<feature type="transmembrane region" description="Helical" evidence="8">
    <location>
        <begin position="82"/>
        <end position="99"/>
    </location>
</feature>
<evidence type="ECO:0000256" key="5">
    <source>
        <dbReference type="ARBA" id="ARBA00022989"/>
    </source>
</evidence>
<accession>A0ABX7RNZ8</accession>
<dbReference type="EMBL" id="CP071595">
    <property type="protein sequence ID" value="QSY49982.1"/>
    <property type="molecule type" value="Genomic_DNA"/>
</dbReference>
<protein>
    <submittedName>
        <fullName evidence="10">MMPL family transporter</fullName>
    </submittedName>
</protein>
<evidence type="ECO:0000256" key="4">
    <source>
        <dbReference type="ARBA" id="ARBA00022692"/>
    </source>
</evidence>
<evidence type="ECO:0000256" key="3">
    <source>
        <dbReference type="ARBA" id="ARBA00022475"/>
    </source>
</evidence>
<organism evidence="10 11">
    <name type="scientific">Streptomyces griseocarneus</name>
    <dbReference type="NCBI Taxonomy" id="51201"/>
    <lineage>
        <taxon>Bacteria</taxon>
        <taxon>Bacillati</taxon>
        <taxon>Actinomycetota</taxon>
        <taxon>Actinomycetes</taxon>
        <taxon>Kitasatosporales</taxon>
        <taxon>Streptomycetaceae</taxon>
        <taxon>Streptomyces</taxon>
    </lineage>
</organism>
<feature type="domain" description="Membrane transport protein MMPL" evidence="9">
    <location>
        <begin position="2"/>
        <end position="127"/>
    </location>
</feature>
<dbReference type="PANTHER" id="PTHR33406:SF11">
    <property type="entry name" value="MEMBRANE PROTEIN SCO6666-RELATED"/>
    <property type="match status" value="1"/>
</dbReference>
<comment type="similarity">
    <text evidence="2">Belongs to the resistance-nodulation-cell division (RND) (TC 2.A.6) family. MmpL subfamily.</text>
</comment>
<dbReference type="InterPro" id="IPR004869">
    <property type="entry name" value="MMPL_dom"/>
</dbReference>
<keyword evidence="5 8" id="KW-1133">Transmembrane helix</keyword>